<sequence length="101" mass="11247">MKRQSARPSIPTPAWVRRTVAQRYNLSPVTRAVLLCLWDHVERNGTSNWSQPQIAAEVGCTDRGVRDALLILIGLDLITVVDKPVGYPVVYSLTVTPPPRK</sequence>
<keyword evidence="2" id="KW-1185">Reference proteome</keyword>
<dbReference type="Proteomes" id="UP001610861">
    <property type="component" value="Unassembled WGS sequence"/>
</dbReference>
<organism evidence="1 2">
    <name type="scientific">Microbacterium alkaliflavum</name>
    <dbReference type="NCBI Taxonomy" id="3248839"/>
    <lineage>
        <taxon>Bacteria</taxon>
        <taxon>Bacillati</taxon>
        <taxon>Actinomycetota</taxon>
        <taxon>Actinomycetes</taxon>
        <taxon>Micrococcales</taxon>
        <taxon>Microbacteriaceae</taxon>
        <taxon>Microbacterium</taxon>
    </lineage>
</organism>
<accession>A0ABW7QEY9</accession>
<gene>
    <name evidence="1" type="ORF">ACH3VR_21460</name>
</gene>
<reference evidence="1 2" key="1">
    <citation type="submission" date="2024-09" db="EMBL/GenBank/DDBJ databases">
        <authorList>
            <person name="Pan X."/>
        </authorList>
    </citation>
    <scope>NUCLEOTIDE SEQUENCE [LARGE SCALE GENOMIC DNA]</scope>
    <source>
        <strain evidence="1 2">B2969</strain>
    </source>
</reference>
<dbReference type="EMBL" id="JBIQWL010000014">
    <property type="protein sequence ID" value="MFH8252948.1"/>
    <property type="molecule type" value="Genomic_DNA"/>
</dbReference>
<dbReference type="RefSeq" id="WP_397558375.1">
    <property type="nucleotide sequence ID" value="NZ_JBIQWL010000014.1"/>
</dbReference>
<comment type="caution">
    <text evidence="1">The sequence shown here is derived from an EMBL/GenBank/DDBJ whole genome shotgun (WGS) entry which is preliminary data.</text>
</comment>
<protein>
    <submittedName>
        <fullName evidence="1">Helix-turn-helix domain-containing protein</fullName>
    </submittedName>
</protein>
<proteinExistence type="predicted"/>
<evidence type="ECO:0000313" key="2">
    <source>
        <dbReference type="Proteomes" id="UP001610861"/>
    </source>
</evidence>
<name>A0ABW7QEY9_9MICO</name>
<evidence type="ECO:0000313" key="1">
    <source>
        <dbReference type="EMBL" id="MFH8252948.1"/>
    </source>
</evidence>
<dbReference type="Pfam" id="PF13730">
    <property type="entry name" value="HTH_36"/>
    <property type="match status" value="1"/>
</dbReference>